<evidence type="ECO:0000256" key="3">
    <source>
        <dbReference type="ARBA" id="ARBA00022448"/>
    </source>
</evidence>
<evidence type="ECO:0000256" key="1">
    <source>
        <dbReference type="ARBA" id="ARBA00001970"/>
    </source>
</evidence>
<dbReference type="InterPro" id="IPR016174">
    <property type="entry name" value="Di-haem_cyt_TM"/>
</dbReference>
<evidence type="ECO:0000256" key="5">
    <source>
        <dbReference type="ARBA" id="ARBA00022617"/>
    </source>
</evidence>
<feature type="domain" description="Cytochrome b561 bacterial/Ni-hydrogenase" evidence="14">
    <location>
        <begin position="9"/>
        <end position="180"/>
    </location>
</feature>
<evidence type="ECO:0000256" key="10">
    <source>
        <dbReference type="ARBA" id="ARBA00023004"/>
    </source>
</evidence>
<keyword evidence="8" id="KW-0249">Electron transport</keyword>
<keyword evidence="7" id="KW-0479">Metal-binding</keyword>
<keyword evidence="16" id="KW-1185">Reference proteome</keyword>
<keyword evidence="11 13" id="KW-0472">Membrane</keyword>
<dbReference type="STRING" id="754476.Q7A_1682"/>
<dbReference type="PANTHER" id="PTHR30529">
    <property type="entry name" value="CYTOCHROME B561"/>
    <property type="match status" value="1"/>
</dbReference>
<evidence type="ECO:0000256" key="2">
    <source>
        <dbReference type="ARBA" id="ARBA00004651"/>
    </source>
</evidence>
<dbReference type="Gene3D" id="1.20.950.20">
    <property type="entry name" value="Transmembrane di-heme cytochromes, Chain C"/>
    <property type="match status" value="1"/>
</dbReference>
<keyword evidence="6 13" id="KW-0812">Transmembrane</keyword>
<name>I1XJD5_METNJ</name>
<dbReference type="PATRIC" id="fig|754476.3.peg.1661"/>
<evidence type="ECO:0000256" key="11">
    <source>
        <dbReference type="ARBA" id="ARBA00023136"/>
    </source>
</evidence>
<keyword evidence="3" id="KW-0813">Transport</keyword>
<keyword evidence="10" id="KW-0408">Iron</keyword>
<evidence type="ECO:0000256" key="9">
    <source>
        <dbReference type="ARBA" id="ARBA00022989"/>
    </source>
</evidence>
<dbReference type="InterPro" id="IPR052168">
    <property type="entry name" value="Cytochrome_b561_oxidase"/>
</dbReference>
<feature type="transmembrane region" description="Helical" evidence="13">
    <location>
        <begin position="147"/>
        <end position="168"/>
    </location>
</feature>
<evidence type="ECO:0000256" key="6">
    <source>
        <dbReference type="ARBA" id="ARBA00022692"/>
    </source>
</evidence>
<dbReference type="GO" id="GO:0046872">
    <property type="term" value="F:metal ion binding"/>
    <property type="evidence" value="ECO:0007669"/>
    <property type="project" value="UniProtKB-KW"/>
</dbReference>
<evidence type="ECO:0000259" key="14">
    <source>
        <dbReference type="Pfam" id="PF01292"/>
    </source>
</evidence>
<evidence type="ECO:0000256" key="12">
    <source>
        <dbReference type="ARBA" id="ARBA00037975"/>
    </source>
</evidence>
<keyword evidence="5" id="KW-0349">Heme</keyword>
<comment type="cofactor">
    <cofactor evidence="1">
        <name>heme b</name>
        <dbReference type="ChEBI" id="CHEBI:60344"/>
    </cofactor>
</comment>
<dbReference type="AlphaFoldDB" id="I1XJD5"/>
<dbReference type="eggNOG" id="COG3038">
    <property type="taxonomic scope" value="Bacteria"/>
</dbReference>
<feature type="transmembrane region" description="Helical" evidence="13">
    <location>
        <begin position="12"/>
        <end position="35"/>
    </location>
</feature>
<dbReference type="GO" id="GO:0005886">
    <property type="term" value="C:plasma membrane"/>
    <property type="evidence" value="ECO:0007669"/>
    <property type="project" value="UniProtKB-SubCell"/>
</dbReference>
<dbReference type="GO" id="GO:0020037">
    <property type="term" value="F:heme binding"/>
    <property type="evidence" value="ECO:0007669"/>
    <property type="project" value="TreeGrafter"/>
</dbReference>
<evidence type="ECO:0000313" key="15">
    <source>
        <dbReference type="EMBL" id="AFI84504.1"/>
    </source>
</evidence>
<dbReference type="OrthoDB" id="8589936at2"/>
<keyword evidence="4" id="KW-1003">Cell membrane</keyword>
<evidence type="ECO:0000256" key="8">
    <source>
        <dbReference type="ARBA" id="ARBA00022982"/>
    </source>
</evidence>
<reference evidence="15 16" key="1">
    <citation type="journal article" date="2012" name="J. Bacteriol.">
        <title>Complete genome sequences of Methylophaga sp. strain JAM1 and Methylophaga sp. strain JAM7.</title>
        <authorList>
            <person name="Villeneuve C."/>
            <person name="Martineau C."/>
            <person name="Mauffrey F."/>
            <person name="Villemur R."/>
        </authorList>
    </citation>
    <scope>NUCLEOTIDE SEQUENCE [LARGE SCALE GENOMIC DNA]</scope>
    <source>
        <strain evidence="15 16">JAM1</strain>
    </source>
</reference>
<feature type="transmembrane region" description="Helical" evidence="13">
    <location>
        <begin position="50"/>
        <end position="69"/>
    </location>
</feature>
<comment type="similarity">
    <text evidence="12">Belongs to the cytochrome b561 family.</text>
</comment>
<sequence length="181" mass="20826">MRFKNSSDRYGMISMLLHWSIALLTIGLFILGLWMVDLGYYDDWYYQAPWWHKGLGFIVFLLVVLRWIWRPFAGKPAAISSTPIWQQWAAKAAHQLMNLAIILLAITGYLIVTAKDESLGIFDWFSIPAISKLTVETSELVSKLHLWSGYFIIALASFHALAALKHHFINKDATLRRMLNL</sequence>
<dbReference type="RefSeq" id="WP_014706877.1">
    <property type="nucleotide sequence ID" value="NC_017857.3"/>
</dbReference>
<evidence type="ECO:0000256" key="13">
    <source>
        <dbReference type="SAM" id="Phobius"/>
    </source>
</evidence>
<evidence type="ECO:0000256" key="7">
    <source>
        <dbReference type="ARBA" id="ARBA00022723"/>
    </source>
</evidence>
<dbReference type="SUPFAM" id="SSF81342">
    <property type="entry name" value="Transmembrane di-heme cytochromes"/>
    <property type="match status" value="1"/>
</dbReference>
<feature type="transmembrane region" description="Helical" evidence="13">
    <location>
        <begin position="96"/>
        <end position="114"/>
    </location>
</feature>
<organism evidence="15 16">
    <name type="scientific">Methylophaga nitratireducenticrescens</name>
    <dbReference type="NCBI Taxonomy" id="754476"/>
    <lineage>
        <taxon>Bacteria</taxon>
        <taxon>Pseudomonadati</taxon>
        <taxon>Pseudomonadota</taxon>
        <taxon>Gammaproteobacteria</taxon>
        <taxon>Thiotrichales</taxon>
        <taxon>Piscirickettsiaceae</taxon>
        <taxon>Methylophaga</taxon>
    </lineage>
</organism>
<dbReference type="Proteomes" id="UP000009144">
    <property type="component" value="Chromosome"/>
</dbReference>
<dbReference type="EMBL" id="CP003390">
    <property type="protein sequence ID" value="AFI84504.1"/>
    <property type="molecule type" value="Genomic_DNA"/>
</dbReference>
<dbReference type="KEGG" id="mej:Q7A_1682"/>
<evidence type="ECO:0000256" key="4">
    <source>
        <dbReference type="ARBA" id="ARBA00022475"/>
    </source>
</evidence>
<proteinExistence type="inferred from homology"/>
<accession>I1XJD5</accession>
<dbReference type="GO" id="GO:0009055">
    <property type="term" value="F:electron transfer activity"/>
    <property type="evidence" value="ECO:0007669"/>
    <property type="project" value="InterPro"/>
</dbReference>
<protein>
    <submittedName>
        <fullName evidence="15">Cytochrome B561</fullName>
    </submittedName>
</protein>
<reference evidence="15 16" key="2">
    <citation type="journal article" date="2013" name="Int. J. Syst. Evol. Microbiol.">
        <title>Methylophaga nitratireducenticrescens sp. nov. and Methylophaga frappieri sp. nov., isolated from the biofilm of the methanol-fed denitrification system treating the seawater at the Montreal Biodome.</title>
        <authorList>
            <person name="Villeneuve C."/>
            <person name="Martineau C."/>
            <person name="Mauffrey F."/>
            <person name="Villemur R."/>
        </authorList>
    </citation>
    <scope>NUCLEOTIDE SEQUENCE [LARGE SCALE GENOMIC DNA]</scope>
    <source>
        <strain evidence="15 16">JAM1</strain>
    </source>
</reference>
<keyword evidence="9 13" id="KW-1133">Transmembrane helix</keyword>
<gene>
    <name evidence="15" type="ordered locus">Q7A_1682</name>
</gene>
<dbReference type="Pfam" id="PF01292">
    <property type="entry name" value="Ni_hydr_CYTB"/>
    <property type="match status" value="1"/>
</dbReference>
<dbReference type="InterPro" id="IPR011577">
    <property type="entry name" value="Cyt_b561_bac/Ni-Hgenase"/>
</dbReference>
<comment type="subcellular location">
    <subcellularLocation>
        <location evidence="2">Cell membrane</location>
        <topology evidence="2">Multi-pass membrane protein</topology>
    </subcellularLocation>
</comment>
<dbReference type="HOGENOM" id="CLU_095321_4_1_6"/>
<dbReference type="PANTHER" id="PTHR30529:SF1">
    <property type="entry name" value="CYTOCHROME B561 HOMOLOG 2"/>
    <property type="match status" value="1"/>
</dbReference>
<evidence type="ECO:0000313" key="16">
    <source>
        <dbReference type="Proteomes" id="UP000009144"/>
    </source>
</evidence>
<dbReference type="GO" id="GO:0022904">
    <property type="term" value="P:respiratory electron transport chain"/>
    <property type="evidence" value="ECO:0007669"/>
    <property type="project" value="InterPro"/>
</dbReference>